<gene>
    <name evidence="1" type="ORF">BRYFOR_06583</name>
</gene>
<organism evidence="1 2">
    <name type="scientific">Marvinbryantia formatexigens DSM 14469</name>
    <dbReference type="NCBI Taxonomy" id="478749"/>
    <lineage>
        <taxon>Bacteria</taxon>
        <taxon>Bacillati</taxon>
        <taxon>Bacillota</taxon>
        <taxon>Clostridia</taxon>
        <taxon>Lachnospirales</taxon>
        <taxon>Lachnospiraceae</taxon>
        <taxon>Marvinbryantia</taxon>
    </lineage>
</organism>
<evidence type="ECO:0000313" key="2">
    <source>
        <dbReference type="Proteomes" id="UP000005561"/>
    </source>
</evidence>
<dbReference type="AlphaFoldDB" id="C6LDH4"/>
<protein>
    <submittedName>
        <fullName evidence="1">Uncharacterized protein</fullName>
    </submittedName>
</protein>
<name>C6LDH4_9FIRM</name>
<dbReference type="Proteomes" id="UP000005561">
    <property type="component" value="Unassembled WGS sequence"/>
</dbReference>
<sequence length="51" mass="6173">MHGICFRIYSQKDFRCCYKSCSLRMIVEKFFDMLLLRLKIHDKVIIAVFVL</sequence>
<dbReference type="EMBL" id="ACCL02000006">
    <property type="protein sequence ID" value="EET61408.1"/>
    <property type="molecule type" value="Genomic_DNA"/>
</dbReference>
<reference evidence="1" key="1">
    <citation type="submission" date="2009-07" db="EMBL/GenBank/DDBJ databases">
        <authorList>
            <person name="Weinstock G."/>
            <person name="Sodergren E."/>
            <person name="Clifton S."/>
            <person name="Fulton L."/>
            <person name="Fulton B."/>
            <person name="Courtney L."/>
            <person name="Fronick C."/>
            <person name="Harrison M."/>
            <person name="Strong C."/>
            <person name="Farmer C."/>
            <person name="Delahaunty K."/>
            <person name="Markovic C."/>
            <person name="Hall O."/>
            <person name="Minx P."/>
            <person name="Tomlinson C."/>
            <person name="Mitreva M."/>
            <person name="Nelson J."/>
            <person name="Hou S."/>
            <person name="Wollam A."/>
            <person name="Pepin K.H."/>
            <person name="Johnson M."/>
            <person name="Bhonagiri V."/>
            <person name="Nash W.E."/>
            <person name="Warren W."/>
            <person name="Chinwalla A."/>
            <person name="Mardis E.R."/>
            <person name="Wilson R.K."/>
        </authorList>
    </citation>
    <scope>NUCLEOTIDE SEQUENCE [LARGE SCALE GENOMIC DNA]</scope>
    <source>
        <strain evidence="1">DSM 14469</strain>
    </source>
</reference>
<accession>C6LDH4</accession>
<keyword evidence="2" id="KW-1185">Reference proteome</keyword>
<evidence type="ECO:0000313" key="1">
    <source>
        <dbReference type="EMBL" id="EET61408.1"/>
    </source>
</evidence>
<comment type="caution">
    <text evidence="1">The sequence shown here is derived from an EMBL/GenBank/DDBJ whole genome shotgun (WGS) entry which is preliminary data.</text>
</comment>
<proteinExistence type="predicted"/>